<proteinExistence type="predicted"/>
<reference evidence="2" key="1">
    <citation type="submission" date="2019-11" db="EMBL/GenBank/DDBJ databases">
        <authorList>
            <person name="Liu Y."/>
            <person name="Hou J."/>
            <person name="Li T.-Q."/>
            <person name="Guan C.-H."/>
            <person name="Wu X."/>
            <person name="Wu H.-Z."/>
            <person name="Ling F."/>
            <person name="Zhang R."/>
            <person name="Shi X.-G."/>
            <person name="Ren J.-P."/>
            <person name="Chen E.-F."/>
            <person name="Sun J.-M."/>
        </authorList>
    </citation>
    <scope>NUCLEOTIDE SEQUENCE</scope>
    <source>
        <strain evidence="2">Adult_tree_wgs_1</strain>
        <tissue evidence="2">Leaves</tissue>
    </source>
</reference>
<dbReference type="OrthoDB" id="10449621at2759"/>
<dbReference type="EMBL" id="WJXA01000013">
    <property type="protein sequence ID" value="KAF7120479.1"/>
    <property type="molecule type" value="Genomic_DNA"/>
</dbReference>
<evidence type="ECO:0000313" key="2">
    <source>
        <dbReference type="EMBL" id="KAF7120479.1"/>
    </source>
</evidence>
<evidence type="ECO:0000256" key="1">
    <source>
        <dbReference type="SAM" id="MobiDB-lite"/>
    </source>
</evidence>
<keyword evidence="3" id="KW-1185">Reference proteome</keyword>
<feature type="region of interest" description="Disordered" evidence="1">
    <location>
        <begin position="87"/>
        <end position="106"/>
    </location>
</feature>
<organism evidence="2 3">
    <name type="scientific">Rhododendron simsii</name>
    <name type="common">Sims's rhododendron</name>
    <dbReference type="NCBI Taxonomy" id="118357"/>
    <lineage>
        <taxon>Eukaryota</taxon>
        <taxon>Viridiplantae</taxon>
        <taxon>Streptophyta</taxon>
        <taxon>Embryophyta</taxon>
        <taxon>Tracheophyta</taxon>
        <taxon>Spermatophyta</taxon>
        <taxon>Magnoliopsida</taxon>
        <taxon>eudicotyledons</taxon>
        <taxon>Gunneridae</taxon>
        <taxon>Pentapetalae</taxon>
        <taxon>asterids</taxon>
        <taxon>Ericales</taxon>
        <taxon>Ericaceae</taxon>
        <taxon>Ericoideae</taxon>
        <taxon>Rhodoreae</taxon>
        <taxon>Rhododendron</taxon>
    </lineage>
</organism>
<accession>A0A834FZF4</accession>
<name>A0A834FZF4_RHOSS</name>
<dbReference type="AlphaFoldDB" id="A0A834FZF4"/>
<gene>
    <name evidence="2" type="ORF">RHSIM_Rhsim13G0038700</name>
</gene>
<evidence type="ECO:0000313" key="3">
    <source>
        <dbReference type="Proteomes" id="UP000626092"/>
    </source>
</evidence>
<protein>
    <submittedName>
        <fullName evidence="2">Uncharacterized protein</fullName>
    </submittedName>
</protein>
<dbReference type="Proteomes" id="UP000626092">
    <property type="component" value="Unassembled WGS sequence"/>
</dbReference>
<sequence>MAAPDQKLTLEAALEAAVCTIRAAIAAGTFIIPALDQKLTLEAVEAVVCTIRAAIAAGIITMPAPDQKLTLEAVVCSIRAAIAAGTFPRDHGPTPRLEAPAPHPPPANDDVRELIDQQKAHRGIREFTEAWTNVQTEIGLVRELRRRMFISVAELLKIHTIPVVNNFDIQCVRKLWVDCGWRGYVVYPIEPVADFVTKDSALTLVEVTNLVVQTNTFPLTALNLELYDRQQLITIHRQLNVYGHWAAQVDVHLHQVTNLETLYYKAGVTLFSETCLPVVNEADVISVRRLRSEFGCILVPIYPRDCTDFTNVEQYQQVRAWAEANGFWL</sequence>
<comment type="caution">
    <text evidence="2">The sequence shown here is derived from an EMBL/GenBank/DDBJ whole genome shotgun (WGS) entry which is preliminary data.</text>
</comment>